<organism evidence="2 3">
    <name type="scientific">Dendrothele bispora (strain CBS 962.96)</name>
    <dbReference type="NCBI Taxonomy" id="1314807"/>
    <lineage>
        <taxon>Eukaryota</taxon>
        <taxon>Fungi</taxon>
        <taxon>Dikarya</taxon>
        <taxon>Basidiomycota</taxon>
        <taxon>Agaricomycotina</taxon>
        <taxon>Agaricomycetes</taxon>
        <taxon>Agaricomycetidae</taxon>
        <taxon>Agaricales</taxon>
        <taxon>Agaricales incertae sedis</taxon>
        <taxon>Dendrothele</taxon>
    </lineage>
</organism>
<feature type="transmembrane region" description="Helical" evidence="1">
    <location>
        <begin position="63"/>
        <end position="84"/>
    </location>
</feature>
<gene>
    <name evidence="2" type="ORF">K435DRAFT_318411</name>
</gene>
<keyword evidence="1" id="KW-1133">Transmembrane helix</keyword>
<accession>A0A4S8LH61</accession>
<dbReference type="EMBL" id="ML179422">
    <property type="protein sequence ID" value="THU88103.1"/>
    <property type="molecule type" value="Genomic_DNA"/>
</dbReference>
<dbReference type="AlphaFoldDB" id="A0A4S8LH61"/>
<proteinExistence type="predicted"/>
<evidence type="ECO:0000313" key="3">
    <source>
        <dbReference type="Proteomes" id="UP000297245"/>
    </source>
</evidence>
<keyword evidence="1" id="KW-0812">Transmembrane</keyword>
<evidence type="ECO:0000313" key="2">
    <source>
        <dbReference type="EMBL" id="THU88103.1"/>
    </source>
</evidence>
<protein>
    <submittedName>
        <fullName evidence="2">Uncharacterized protein</fullName>
    </submittedName>
</protein>
<keyword evidence="3" id="KW-1185">Reference proteome</keyword>
<keyword evidence="1" id="KW-0472">Membrane</keyword>
<sequence length="116" mass="13809">MDRGFGRFCCDFSVIFSDFYMLRLWMESGSFLSFFLFTLQFLSLSVVHISAPGYQAFFLLQSFRYILLWVLSFLSHFFLPFFLLCQGCFLVQHLPTCTPPQKKHRFFFPVFCTFVL</sequence>
<evidence type="ECO:0000256" key="1">
    <source>
        <dbReference type="SAM" id="Phobius"/>
    </source>
</evidence>
<feature type="transmembrane region" description="Helical" evidence="1">
    <location>
        <begin position="31"/>
        <end position="51"/>
    </location>
</feature>
<dbReference type="Proteomes" id="UP000297245">
    <property type="component" value="Unassembled WGS sequence"/>
</dbReference>
<name>A0A4S8LH61_DENBC</name>
<reference evidence="2 3" key="1">
    <citation type="journal article" date="2019" name="Nat. Ecol. Evol.">
        <title>Megaphylogeny resolves global patterns of mushroom evolution.</title>
        <authorList>
            <person name="Varga T."/>
            <person name="Krizsan K."/>
            <person name="Foldi C."/>
            <person name="Dima B."/>
            <person name="Sanchez-Garcia M."/>
            <person name="Sanchez-Ramirez S."/>
            <person name="Szollosi G.J."/>
            <person name="Szarkandi J.G."/>
            <person name="Papp V."/>
            <person name="Albert L."/>
            <person name="Andreopoulos W."/>
            <person name="Angelini C."/>
            <person name="Antonin V."/>
            <person name="Barry K.W."/>
            <person name="Bougher N.L."/>
            <person name="Buchanan P."/>
            <person name="Buyck B."/>
            <person name="Bense V."/>
            <person name="Catcheside P."/>
            <person name="Chovatia M."/>
            <person name="Cooper J."/>
            <person name="Damon W."/>
            <person name="Desjardin D."/>
            <person name="Finy P."/>
            <person name="Geml J."/>
            <person name="Haridas S."/>
            <person name="Hughes K."/>
            <person name="Justo A."/>
            <person name="Karasinski D."/>
            <person name="Kautmanova I."/>
            <person name="Kiss B."/>
            <person name="Kocsube S."/>
            <person name="Kotiranta H."/>
            <person name="LaButti K.M."/>
            <person name="Lechner B.E."/>
            <person name="Liimatainen K."/>
            <person name="Lipzen A."/>
            <person name="Lukacs Z."/>
            <person name="Mihaltcheva S."/>
            <person name="Morgado L.N."/>
            <person name="Niskanen T."/>
            <person name="Noordeloos M.E."/>
            <person name="Ohm R.A."/>
            <person name="Ortiz-Santana B."/>
            <person name="Ovrebo C."/>
            <person name="Racz N."/>
            <person name="Riley R."/>
            <person name="Savchenko A."/>
            <person name="Shiryaev A."/>
            <person name="Soop K."/>
            <person name="Spirin V."/>
            <person name="Szebenyi C."/>
            <person name="Tomsovsky M."/>
            <person name="Tulloss R.E."/>
            <person name="Uehling J."/>
            <person name="Grigoriev I.V."/>
            <person name="Vagvolgyi C."/>
            <person name="Papp T."/>
            <person name="Martin F.M."/>
            <person name="Miettinen O."/>
            <person name="Hibbett D.S."/>
            <person name="Nagy L.G."/>
        </authorList>
    </citation>
    <scope>NUCLEOTIDE SEQUENCE [LARGE SCALE GENOMIC DNA]</scope>
    <source>
        <strain evidence="2 3">CBS 962.96</strain>
    </source>
</reference>